<dbReference type="InterPro" id="IPR000914">
    <property type="entry name" value="SBP_5_dom"/>
</dbReference>
<dbReference type="GO" id="GO:1904680">
    <property type="term" value="F:peptide transmembrane transporter activity"/>
    <property type="evidence" value="ECO:0007669"/>
    <property type="project" value="TreeGrafter"/>
</dbReference>
<dbReference type="PANTHER" id="PTHR30290">
    <property type="entry name" value="PERIPLASMIC BINDING COMPONENT OF ABC TRANSPORTER"/>
    <property type="match status" value="1"/>
</dbReference>
<reference evidence="6" key="1">
    <citation type="submission" date="2018-05" db="EMBL/GenBank/DDBJ databases">
        <authorList>
            <person name="Lanie J.A."/>
            <person name="Ng W.-L."/>
            <person name="Kazmierczak K.M."/>
            <person name="Andrzejewski T.M."/>
            <person name="Davidsen T.M."/>
            <person name="Wayne K.J."/>
            <person name="Tettelin H."/>
            <person name="Glass J.I."/>
            <person name="Rusch D."/>
            <person name="Podicherti R."/>
            <person name="Tsui H.-C.T."/>
            <person name="Winkler M.E."/>
        </authorList>
    </citation>
    <scope>NUCLEOTIDE SEQUENCE</scope>
</reference>
<sequence length="153" mass="16827">MKRILTIFFAIILGSFLSSSLYAAKLTHPVTGEKLAADQTFTYWALDEHSSIDPQIVEDVSGSDIIRDLFEGLLNQDADGNLVPGVAESWSANDAKDVYTFNLRKNAKWSNGDTVTAHDFVYAWQRAVDPATASPYSWFMDIMSIKNGGAAIS</sequence>
<accession>A0A382W3R3</accession>
<evidence type="ECO:0000259" key="5">
    <source>
        <dbReference type="Pfam" id="PF00496"/>
    </source>
</evidence>
<dbReference type="GO" id="GO:0015833">
    <property type="term" value="P:peptide transport"/>
    <property type="evidence" value="ECO:0007669"/>
    <property type="project" value="TreeGrafter"/>
</dbReference>
<evidence type="ECO:0000313" key="6">
    <source>
        <dbReference type="EMBL" id="SVD52925.1"/>
    </source>
</evidence>
<evidence type="ECO:0000256" key="2">
    <source>
        <dbReference type="ARBA" id="ARBA00005695"/>
    </source>
</evidence>
<gene>
    <name evidence="6" type="ORF">METZ01_LOCUS405779</name>
</gene>
<comment type="subcellular location">
    <subcellularLocation>
        <location evidence="1">Cell envelope</location>
    </subcellularLocation>
</comment>
<keyword evidence="4" id="KW-0732">Signal</keyword>
<dbReference type="Gene3D" id="3.90.76.10">
    <property type="entry name" value="Dipeptide-binding Protein, Domain 1"/>
    <property type="match status" value="1"/>
</dbReference>
<name>A0A382W3R3_9ZZZZ</name>
<protein>
    <recommendedName>
        <fullName evidence="5">Solute-binding protein family 5 domain-containing protein</fullName>
    </recommendedName>
</protein>
<organism evidence="6">
    <name type="scientific">marine metagenome</name>
    <dbReference type="NCBI Taxonomy" id="408172"/>
    <lineage>
        <taxon>unclassified sequences</taxon>
        <taxon>metagenomes</taxon>
        <taxon>ecological metagenomes</taxon>
    </lineage>
</organism>
<dbReference type="PANTHER" id="PTHR30290:SF10">
    <property type="entry name" value="PERIPLASMIC OLIGOPEPTIDE-BINDING PROTEIN-RELATED"/>
    <property type="match status" value="1"/>
</dbReference>
<dbReference type="EMBL" id="UINC01156486">
    <property type="protein sequence ID" value="SVD52925.1"/>
    <property type="molecule type" value="Genomic_DNA"/>
</dbReference>
<feature type="domain" description="Solute-binding protein family 5" evidence="5">
    <location>
        <begin position="82"/>
        <end position="146"/>
    </location>
</feature>
<proteinExistence type="inferred from homology"/>
<evidence type="ECO:0000256" key="4">
    <source>
        <dbReference type="ARBA" id="ARBA00022729"/>
    </source>
</evidence>
<feature type="non-terminal residue" evidence="6">
    <location>
        <position position="153"/>
    </location>
</feature>
<comment type="similarity">
    <text evidence="2">Belongs to the bacterial solute-binding protein 5 family.</text>
</comment>
<dbReference type="GO" id="GO:0030288">
    <property type="term" value="C:outer membrane-bounded periplasmic space"/>
    <property type="evidence" value="ECO:0007669"/>
    <property type="project" value="TreeGrafter"/>
</dbReference>
<dbReference type="SUPFAM" id="SSF53850">
    <property type="entry name" value="Periplasmic binding protein-like II"/>
    <property type="match status" value="1"/>
</dbReference>
<keyword evidence="3" id="KW-0813">Transport</keyword>
<dbReference type="Gene3D" id="3.40.190.10">
    <property type="entry name" value="Periplasmic binding protein-like II"/>
    <property type="match status" value="1"/>
</dbReference>
<evidence type="ECO:0000256" key="1">
    <source>
        <dbReference type="ARBA" id="ARBA00004196"/>
    </source>
</evidence>
<dbReference type="AlphaFoldDB" id="A0A382W3R3"/>
<evidence type="ECO:0000256" key="3">
    <source>
        <dbReference type="ARBA" id="ARBA00022448"/>
    </source>
</evidence>
<dbReference type="Pfam" id="PF00496">
    <property type="entry name" value="SBP_bac_5"/>
    <property type="match status" value="1"/>
</dbReference>
<dbReference type="InterPro" id="IPR039424">
    <property type="entry name" value="SBP_5"/>
</dbReference>